<proteinExistence type="predicted"/>
<dbReference type="OrthoDB" id="885348at2"/>
<dbReference type="Proteomes" id="UP000282184">
    <property type="component" value="Unassembled WGS sequence"/>
</dbReference>
<reference evidence="6 7" key="1">
    <citation type="submission" date="2018-12" db="EMBL/GenBank/DDBJ databases">
        <title>Hymenobacter gummosus sp. nov., isolated from a spring.</title>
        <authorList>
            <person name="Nie L."/>
        </authorList>
    </citation>
    <scope>NUCLEOTIDE SEQUENCE [LARGE SCALE GENOMIC DNA]</scope>
    <source>
        <strain evidence="6 7">KCTC 52166</strain>
    </source>
</reference>
<feature type="compositionally biased region" description="Low complexity" evidence="2">
    <location>
        <begin position="27"/>
        <end position="49"/>
    </location>
</feature>
<evidence type="ECO:0000256" key="3">
    <source>
        <dbReference type="SAM" id="Phobius"/>
    </source>
</evidence>
<feature type="region of interest" description="Disordered" evidence="2">
    <location>
        <begin position="23"/>
        <end position="50"/>
    </location>
</feature>
<protein>
    <submittedName>
        <fullName evidence="6">DUF4349 domain-containing protein</fullName>
    </submittedName>
</protein>
<organism evidence="6 7">
    <name type="scientific">Hymenobacter gummosus</name>
    <dbReference type="NCBI Taxonomy" id="1776032"/>
    <lineage>
        <taxon>Bacteria</taxon>
        <taxon>Pseudomonadati</taxon>
        <taxon>Bacteroidota</taxon>
        <taxon>Cytophagia</taxon>
        <taxon>Cytophagales</taxon>
        <taxon>Hymenobacteraceae</taxon>
        <taxon>Hymenobacter</taxon>
    </lineage>
</organism>
<dbReference type="EMBL" id="RXOF01000002">
    <property type="protein sequence ID" value="RTQ52345.1"/>
    <property type="molecule type" value="Genomic_DNA"/>
</dbReference>
<sequence length="288" mass="30982">MKRLLYPALLGLALAGCAQAEKEESTAAETSPLEAAAASEPATAETTPAPLQPHKVAGLTRFPAGRSVIYHGDLRLRVDNFEQTTDRLDQLLAQHEAVLGTAHETRTDGQHQQELTIKVPPRHFLPLVSALGRLGRIEAKDIASSDATADLLAAEQAAASTRAAAAQAGQQVAAQLKPGAKPTAEAKERLSEADAARTKADEAQQRASSLRQQTQWATLNVHLYQPLAEEETAEPLPDYGPRFAAAFLRGGSVFLDVLVGLTNLWPLLALTGLGYWVVRRWRLRQPAS</sequence>
<keyword evidence="3" id="KW-0472">Membrane</keyword>
<dbReference type="InterPro" id="IPR025645">
    <property type="entry name" value="DUF4349"/>
</dbReference>
<feature type="signal peptide" evidence="4">
    <location>
        <begin position="1"/>
        <end position="20"/>
    </location>
</feature>
<feature type="domain" description="DUF4349" evidence="5">
    <location>
        <begin position="66"/>
        <end position="279"/>
    </location>
</feature>
<dbReference type="AlphaFoldDB" id="A0A3S0JGE6"/>
<evidence type="ECO:0000256" key="2">
    <source>
        <dbReference type="SAM" id="MobiDB-lite"/>
    </source>
</evidence>
<evidence type="ECO:0000256" key="4">
    <source>
        <dbReference type="SAM" id="SignalP"/>
    </source>
</evidence>
<evidence type="ECO:0000256" key="1">
    <source>
        <dbReference type="SAM" id="Coils"/>
    </source>
</evidence>
<evidence type="ECO:0000313" key="6">
    <source>
        <dbReference type="EMBL" id="RTQ52345.1"/>
    </source>
</evidence>
<feature type="transmembrane region" description="Helical" evidence="3">
    <location>
        <begin position="257"/>
        <end position="278"/>
    </location>
</feature>
<dbReference type="RefSeq" id="WP_126692002.1">
    <property type="nucleotide sequence ID" value="NZ_RXOF01000002.1"/>
</dbReference>
<keyword evidence="3" id="KW-1133">Transmembrane helix</keyword>
<keyword evidence="3" id="KW-0812">Transmembrane</keyword>
<keyword evidence="7" id="KW-1185">Reference proteome</keyword>
<dbReference type="Pfam" id="PF14257">
    <property type="entry name" value="DUF4349"/>
    <property type="match status" value="1"/>
</dbReference>
<feature type="chain" id="PRO_5018791934" evidence="4">
    <location>
        <begin position="21"/>
        <end position="288"/>
    </location>
</feature>
<name>A0A3S0JGE6_9BACT</name>
<comment type="caution">
    <text evidence="6">The sequence shown here is derived from an EMBL/GenBank/DDBJ whole genome shotgun (WGS) entry which is preliminary data.</text>
</comment>
<evidence type="ECO:0000259" key="5">
    <source>
        <dbReference type="Pfam" id="PF14257"/>
    </source>
</evidence>
<keyword evidence="4" id="KW-0732">Signal</keyword>
<keyword evidence="1" id="KW-0175">Coiled coil</keyword>
<gene>
    <name evidence="6" type="ORF">EJV47_04830</name>
</gene>
<accession>A0A3S0JGE6</accession>
<feature type="coiled-coil region" evidence="1">
    <location>
        <begin position="186"/>
        <end position="213"/>
    </location>
</feature>
<evidence type="ECO:0000313" key="7">
    <source>
        <dbReference type="Proteomes" id="UP000282184"/>
    </source>
</evidence>
<dbReference type="PROSITE" id="PS51257">
    <property type="entry name" value="PROKAR_LIPOPROTEIN"/>
    <property type="match status" value="1"/>
</dbReference>